<keyword evidence="13 16" id="KW-0472">Membrane</keyword>
<dbReference type="AlphaFoldDB" id="A0A9W7BNQ7"/>
<evidence type="ECO:0000313" key="18">
    <source>
        <dbReference type="Proteomes" id="UP001165160"/>
    </source>
</evidence>
<feature type="compositionally biased region" description="Polar residues" evidence="15">
    <location>
        <begin position="48"/>
        <end position="65"/>
    </location>
</feature>
<keyword evidence="12" id="KW-0443">Lipid metabolism</keyword>
<evidence type="ECO:0000313" key="17">
    <source>
        <dbReference type="EMBL" id="GMH90967.1"/>
    </source>
</evidence>
<keyword evidence="6" id="KW-0444">Lipid biosynthesis</keyword>
<dbReference type="Pfam" id="PF03982">
    <property type="entry name" value="DAGAT"/>
    <property type="match status" value="1"/>
</dbReference>
<keyword evidence="9" id="KW-0319">Glycerol metabolism</keyword>
<comment type="pathway">
    <text evidence="2">Glycerolipid metabolism; triacylglycerol biosynthesis.</text>
</comment>
<dbReference type="InterPro" id="IPR007130">
    <property type="entry name" value="DAGAT"/>
</dbReference>
<feature type="transmembrane region" description="Helical" evidence="16">
    <location>
        <begin position="603"/>
        <end position="623"/>
    </location>
</feature>
<evidence type="ECO:0000256" key="6">
    <source>
        <dbReference type="ARBA" id="ARBA00022516"/>
    </source>
</evidence>
<evidence type="ECO:0000256" key="5">
    <source>
        <dbReference type="ARBA" id="ARBA00013244"/>
    </source>
</evidence>
<dbReference type="Proteomes" id="UP001165160">
    <property type="component" value="Unassembled WGS sequence"/>
</dbReference>
<dbReference type="GO" id="GO:0006071">
    <property type="term" value="P:glycerol metabolic process"/>
    <property type="evidence" value="ECO:0007669"/>
    <property type="project" value="UniProtKB-KW"/>
</dbReference>
<evidence type="ECO:0000256" key="12">
    <source>
        <dbReference type="ARBA" id="ARBA00023098"/>
    </source>
</evidence>
<comment type="pathway">
    <text evidence="3">Lipid metabolism.</text>
</comment>
<keyword evidence="8 16" id="KW-0812">Transmembrane</keyword>
<feature type="transmembrane region" description="Helical" evidence="16">
    <location>
        <begin position="678"/>
        <end position="699"/>
    </location>
</feature>
<evidence type="ECO:0000256" key="10">
    <source>
        <dbReference type="ARBA" id="ARBA00022824"/>
    </source>
</evidence>
<protein>
    <recommendedName>
        <fullName evidence="5">diacylglycerol O-acyltransferase</fullName>
        <ecNumber evidence="5">2.3.1.20</ecNumber>
    </recommendedName>
</protein>
<comment type="similarity">
    <text evidence="4">Belongs to the diacylglycerol acyltransferase family.</text>
</comment>
<evidence type="ECO:0000256" key="16">
    <source>
        <dbReference type="SAM" id="Phobius"/>
    </source>
</evidence>
<name>A0A9W7BNQ7_9STRA</name>
<keyword evidence="7" id="KW-0808">Transferase</keyword>
<dbReference type="GO" id="GO:0005789">
    <property type="term" value="C:endoplasmic reticulum membrane"/>
    <property type="evidence" value="ECO:0007669"/>
    <property type="project" value="UniProtKB-SubCell"/>
</dbReference>
<feature type="compositionally biased region" description="Low complexity" evidence="15">
    <location>
        <begin position="277"/>
        <end position="290"/>
    </location>
</feature>
<evidence type="ECO:0000256" key="8">
    <source>
        <dbReference type="ARBA" id="ARBA00022692"/>
    </source>
</evidence>
<dbReference type="GO" id="GO:0004144">
    <property type="term" value="F:diacylglycerol O-acyltransferase activity"/>
    <property type="evidence" value="ECO:0007669"/>
    <property type="project" value="UniProtKB-EC"/>
</dbReference>
<evidence type="ECO:0000256" key="4">
    <source>
        <dbReference type="ARBA" id="ARBA00005420"/>
    </source>
</evidence>
<dbReference type="EMBL" id="BRXX01000111">
    <property type="protein sequence ID" value="GMH90967.1"/>
    <property type="molecule type" value="Genomic_DNA"/>
</dbReference>
<dbReference type="PANTHER" id="PTHR12317">
    <property type="entry name" value="DIACYLGLYCEROL O-ACYLTRANSFERASE"/>
    <property type="match status" value="1"/>
</dbReference>
<feature type="transmembrane region" description="Helical" evidence="16">
    <location>
        <begin position="635"/>
        <end position="658"/>
    </location>
</feature>
<gene>
    <name evidence="17" type="ORF">TrVE_jg13147</name>
</gene>
<comment type="subcellular location">
    <subcellularLocation>
        <location evidence="1">Endoplasmic reticulum membrane</location>
        <topology evidence="1">Multi-pass membrane protein</topology>
    </subcellularLocation>
</comment>
<keyword evidence="18" id="KW-1185">Reference proteome</keyword>
<evidence type="ECO:0000256" key="1">
    <source>
        <dbReference type="ARBA" id="ARBA00004477"/>
    </source>
</evidence>
<evidence type="ECO:0000256" key="11">
    <source>
        <dbReference type="ARBA" id="ARBA00022989"/>
    </source>
</evidence>
<organism evidence="17 18">
    <name type="scientific">Triparma verrucosa</name>
    <dbReference type="NCBI Taxonomy" id="1606542"/>
    <lineage>
        <taxon>Eukaryota</taxon>
        <taxon>Sar</taxon>
        <taxon>Stramenopiles</taxon>
        <taxon>Ochrophyta</taxon>
        <taxon>Bolidophyceae</taxon>
        <taxon>Parmales</taxon>
        <taxon>Triparmaceae</taxon>
        <taxon>Triparma</taxon>
    </lineage>
</organism>
<evidence type="ECO:0000256" key="2">
    <source>
        <dbReference type="ARBA" id="ARBA00004771"/>
    </source>
</evidence>
<feature type="region of interest" description="Disordered" evidence="15">
    <location>
        <begin position="270"/>
        <end position="302"/>
    </location>
</feature>
<evidence type="ECO:0000256" key="14">
    <source>
        <dbReference type="ARBA" id="ARBA00023315"/>
    </source>
</evidence>
<evidence type="ECO:0000256" key="3">
    <source>
        <dbReference type="ARBA" id="ARBA00005189"/>
    </source>
</evidence>
<accession>A0A9W7BNQ7</accession>
<feature type="transmembrane region" description="Helical" evidence="16">
    <location>
        <begin position="534"/>
        <end position="552"/>
    </location>
</feature>
<dbReference type="PANTHER" id="PTHR12317:SF0">
    <property type="entry name" value="ACYLTRANSFERASE"/>
    <property type="match status" value="1"/>
</dbReference>
<reference evidence="18" key="1">
    <citation type="journal article" date="2023" name="Commun. Biol.">
        <title>Genome analysis of Parmales, the sister group of diatoms, reveals the evolutionary specialization of diatoms from phago-mixotrophs to photoautotrophs.</title>
        <authorList>
            <person name="Ban H."/>
            <person name="Sato S."/>
            <person name="Yoshikawa S."/>
            <person name="Yamada K."/>
            <person name="Nakamura Y."/>
            <person name="Ichinomiya M."/>
            <person name="Sato N."/>
            <person name="Blanc-Mathieu R."/>
            <person name="Endo H."/>
            <person name="Kuwata A."/>
            <person name="Ogata H."/>
        </authorList>
    </citation>
    <scope>NUCLEOTIDE SEQUENCE [LARGE SCALE GENOMIC DNA]</scope>
    <source>
        <strain evidence="18">NIES 3699</strain>
    </source>
</reference>
<proteinExistence type="inferred from homology"/>
<evidence type="ECO:0000256" key="13">
    <source>
        <dbReference type="ARBA" id="ARBA00023136"/>
    </source>
</evidence>
<comment type="caution">
    <text evidence="17">The sequence shown here is derived from an EMBL/GenBank/DDBJ whole genome shotgun (WGS) entry which is preliminary data.</text>
</comment>
<sequence length="801" mass="87229">MDSDPLLNSTNIYDVILYKDEYSGVSETEKRHRSFMGRKKSTFGRLESSGQHSMSKGLATTSAGSKSLARRGTHNWTSGGGKSFNSSLSSKDNRRLSLKVLQPNGAKSEAFQKRLLDKRKGNLGTIVEEKKEKDESPLLVESSSPSVVTTMVGRHDLTTVPTHHPARVPAQDREGKGLDKELTLLTPPGRASVLFHTLLAKVYTQALPQLTWLLLLAAIVSPSRLRPVVLLLQILPIIVMTFTEGCGTRARSLFRQIAVSRAMDVTFQEARTPGVTESESSSSCSESDSSSSEESDREDDSTLFGFHPHGKCPLEVFPLLASSPETFENMHLAQSSLGKGVPTVGYTTALFGNVIDATRAAITKSVKSGGDVGIFPGGVKEMILCVPGSDEIPIVRHAGFLRLAAALECPIRPSFIFGMNDSYESPFPKIDEAVYMATGAAFPWWYCSSKGEDQGQGPRMVVGKKLRHFEGETEEEFTDRYYAAVNNLFESHKLKIGKDRYKAKRLVFIDVHKKQKLKGPTTPPRAAAITPHIITTKLALGFVLVFFLDRAYTGAYRKFSTWGTYGESDHNIALALHVVSSTGWGLTSAFLTLKPFNKYHRKIGSVGVTAAVLMAISGALITLKAAEGKNLNVNSLFHSLCNLQISFVTIYMAVYGVLCAASRRFKDLKAHKQTFRTLHILIGVNFMPRVFALFLRHFLDFHVNKAACFSLSCAIQVGWQISQIAGSRKGSALRVMIIRCNQVALSAASGALVLNLALGVCGREVTAMGLGVGVGLLAVSDLKAKSADALKAAKAELLKMN</sequence>
<dbReference type="GO" id="GO:0019432">
    <property type="term" value="P:triglyceride biosynthetic process"/>
    <property type="evidence" value="ECO:0007669"/>
    <property type="project" value="TreeGrafter"/>
</dbReference>
<evidence type="ECO:0000256" key="7">
    <source>
        <dbReference type="ARBA" id="ARBA00022679"/>
    </source>
</evidence>
<feature type="region of interest" description="Disordered" evidence="15">
    <location>
        <begin position="41"/>
        <end position="90"/>
    </location>
</feature>
<feature type="compositionally biased region" description="Acidic residues" evidence="15">
    <location>
        <begin position="291"/>
        <end position="301"/>
    </location>
</feature>
<dbReference type="EC" id="2.3.1.20" evidence="5"/>
<evidence type="ECO:0000256" key="9">
    <source>
        <dbReference type="ARBA" id="ARBA00022798"/>
    </source>
</evidence>
<keyword evidence="10" id="KW-0256">Endoplasmic reticulum</keyword>
<keyword evidence="14" id="KW-0012">Acyltransferase</keyword>
<keyword evidence="11 16" id="KW-1133">Transmembrane helix</keyword>
<evidence type="ECO:0000256" key="15">
    <source>
        <dbReference type="SAM" id="MobiDB-lite"/>
    </source>
</evidence>